<evidence type="ECO:0000313" key="3">
    <source>
        <dbReference type="Proteomes" id="UP000186221"/>
    </source>
</evidence>
<evidence type="ECO:0000313" key="2">
    <source>
        <dbReference type="EMBL" id="SIS99321.1"/>
    </source>
</evidence>
<dbReference type="EMBL" id="FTOG01000008">
    <property type="protein sequence ID" value="SIS99321.1"/>
    <property type="molecule type" value="Genomic_DNA"/>
</dbReference>
<protein>
    <submittedName>
        <fullName evidence="2">Uncharacterized protein</fullName>
    </submittedName>
</protein>
<name>A0A1N7NM08_9RHOB</name>
<feature type="compositionally biased region" description="Basic and acidic residues" evidence="1">
    <location>
        <begin position="48"/>
        <end position="60"/>
    </location>
</feature>
<proteinExistence type="predicted"/>
<dbReference type="Proteomes" id="UP000186221">
    <property type="component" value="Unassembled WGS sequence"/>
</dbReference>
<gene>
    <name evidence="2" type="ORF">SAMN05421580_1084</name>
</gene>
<dbReference type="STRING" id="453582.SAMN05421580_1084"/>
<reference evidence="3" key="1">
    <citation type="submission" date="2017-01" db="EMBL/GenBank/DDBJ databases">
        <authorList>
            <person name="Varghese N."/>
            <person name="Submissions S."/>
        </authorList>
    </citation>
    <scope>NUCLEOTIDE SEQUENCE [LARGE SCALE GENOMIC DNA]</scope>
    <source>
        <strain evidence="3">DSM 19945</strain>
    </source>
</reference>
<feature type="region of interest" description="Disordered" evidence="1">
    <location>
        <begin position="48"/>
        <end position="67"/>
    </location>
</feature>
<organism evidence="2 3">
    <name type="scientific">Rhodobacter aestuarii</name>
    <dbReference type="NCBI Taxonomy" id="453582"/>
    <lineage>
        <taxon>Bacteria</taxon>
        <taxon>Pseudomonadati</taxon>
        <taxon>Pseudomonadota</taxon>
        <taxon>Alphaproteobacteria</taxon>
        <taxon>Rhodobacterales</taxon>
        <taxon>Rhodobacter group</taxon>
        <taxon>Rhodobacter</taxon>
    </lineage>
</organism>
<dbReference type="AlphaFoldDB" id="A0A1N7NM08"/>
<keyword evidence="3" id="KW-1185">Reference proteome</keyword>
<evidence type="ECO:0000256" key="1">
    <source>
        <dbReference type="SAM" id="MobiDB-lite"/>
    </source>
</evidence>
<sequence length="67" mass="7476">MRQAAKPRTSFMAGFPSATCPDESVLPIRLRPDFSVVFEGYAGGAEHRLPRQEARKRSLRADILQTS</sequence>
<accession>A0A1N7NM08</accession>